<dbReference type="PANTHER" id="PTHR31383">
    <property type="entry name" value="OXIDATIVE STRESS-RESPONSE SERINE-RICH PROTEIN 1"/>
    <property type="match status" value="1"/>
</dbReference>
<feature type="compositionally biased region" description="Polar residues" evidence="5">
    <location>
        <begin position="1"/>
        <end position="17"/>
    </location>
</feature>
<dbReference type="Pfam" id="PF05604">
    <property type="entry name" value="DUF776"/>
    <property type="match status" value="1"/>
</dbReference>
<dbReference type="InterPro" id="IPR008494">
    <property type="entry name" value="DUF776"/>
</dbReference>
<evidence type="ECO:0000256" key="3">
    <source>
        <dbReference type="ARBA" id="ARBA00029721"/>
    </source>
</evidence>
<dbReference type="PANTHER" id="PTHR31383:SF2">
    <property type="entry name" value="OXIDATIVE STRESS-RESPONSIVE SERINE-RICH PROTEIN 1"/>
    <property type="match status" value="1"/>
</dbReference>
<dbReference type="AlphaFoldDB" id="A0A6J0SJR4"/>
<dbReference type="RefSeq" id="XP_020635078.2">
    <property type="nucleotide sequence ID" value="XM_020779419.2"/>
</dbReference>
<evidence type="ECO:0000256" key="4">
    <source>
        <dbReference type="ARBA" id="ARBA00031405"/>
    </source>
</evidence>
<evidence type="ECO:0000256" key="1">
    <source>
        <dbReference type="ARBA" id="ARBA00015005"/>
    </source>
</evidence>
<keyword evidence="6" id="KW-1185">Reference proteome</keyword>
<keyword evidence="2" id="KW-0597">Phosphoprotein</keyword>
<dbReference type="InParanoid" id="A0A6J0SJR4"/>
<evidence type="ECO:0000313" key="6">
    <source>
        <dbReference type="Proteomes" id="UP001652642"/>
    </source>
</evidence>
<dbReference type="Proteomes" id="UP001652642">
    <property type="component" value="Chromosome 4"/>
</dbReference>
<accession>A0A6J0SJR4</accession>
<sequence length="323" mass="35817">MISSRQLRNMSELNPSRASKHQRSSAEKGAVSNLQGERECSGCSLTMVEIEENLQAAFKKLRVDSEGSSGSPVNEGAPTRTLAKTSDETKVKSVFASKDSWHWCLKKTLRGTMRLQRRRRSKSPVLHPPKFIHCTTKTQKNPVDISDSSGVLGVSSTKEFSKNEQASHPFNDTGVKQTSVMLSGTSMVGVMKNAPENGPANILRTSILKAKNLSDFQTVSEQNKRGLCACVDEACQCKQWQDMKVYMFSGLQNTPQSTPERLVHVQNSSQTLPSRAPSSSLRSCSEQARAHVDDVTIEDLSGYMENFLYIPKKMSHMAEMMYT</sequence>
<feature type="region of interest" description="Disordered" evidence="5">
    <location>
        <begin position="1"/>
        <end position="33"/>
    </location>
</feature>
<evidence type="ECO:0000313" key="7">
    <source>
        <dbReference type="RefSeq" id="XP_020635078.2"/>
    </source>
</evidence>
<evidence type="ECO:0000256" key="5">
    <source>
        <dbReference type="SAM" id="MobiDB-lite"/>
    </source>
</evidence>
<dbReference type="GeneID" id="110071775"/>
<dbReference type="KEGG" id="pvt:110071775"/>
<organism evidence="6 7">
    <name type="scientific">Pogona vitticeps</name>
    <name type="common">central bearded dragon</name>
    <dbReference type="NCBI Taxonomy" id="103695"/>
    <lineage>
        <taxon>Eukaryota</taxon>
        <taxon>Metazoa</taxon>
        <taxon>Chordata</taxon>
        <taxon>Craniata</taxon>
        <taxon>Vertebrata</taxon>
        <taxon>Euteleostomi</taxon>
        <taxon>Lepidosauria</taxon>
        <taxon>Squamata</taxon>
        <taxon>Bifurcata</taxon>
        <taxon>Unidentata</taxon>
        <taxon>Episquamata</taxon>
        <taxon>Toxicofera</taxon>
        <taxon>Iguania</taxon>
        <taxon>Acrodonta</taxon>
        <taxon>Agamidae</taxon>
        <taxon>Amphibolurinae</taxon>
        <taxon>Pogona</taxon>
    </lineage>
</organism>
<feature type="region of interest" description="Disordered" evidence="5">
    <location>
        <begin position="64"/>
        <end position="85"/>
    </location>
</feature>
<proteinExistence type="predicted"/>
<protein>
    <recommendedName>
        <fullName evidence="1">Oxidative stress-responsive serine-rich protein 1</fullName>
    </recommendedName>
    <alternativeName>
        <fullName evidence="4">Oxidative stress-responsive protein 1</fullName>
    </alternativeName>
    <alternativeName>
        <fullName evidence="3">Peroxide-inducible transcript 1 protein</fullName>
    </alternativeName>
</protein>
<dbReference type="OrthoDB" id="10045817at2759"/>
<dbReference type="GO" id="GO:0070301">
    <property type="term" value="P:cellular response to hydrogen peroxide"/>
    <property type="evidence" value="ECO:0007669"/>
    <property type="project" value="TreeGrafter"/>
</dbReference>
<reference evidence="7" key="1">
    <citation type="submission" date="2025-08" db="UniProtKB">
        <authorList>
            <consortium name="RefSeq"/>
        </authorList>
    </citation>
    <scope>IDENTIFICATION</scope>
</reference>
<evidence type="ECO:0000256" key="2">
    <source>
        <dbReference type="ARBA" id="ARBA00022553"/>
    </source>
</evidence>
<name>A0A6J0SJR4_9SAUR</name>
<gene>
    <name evidence="7" type="primary">LOC110071775</name>
</gene>